<comment type="similarity">
    <text evidence="1">Belongs to the multicopper oxidase family.</text>
</comment>
<dbReference type="FunFam" id="2.60.40.420:FF:000029">
    <property type="entry name" value="L-ascorbate oxidase homolog"/>
    <property type="match status" value="1"/>
</dbReference>
<dbReference type="FunFam" id="2.60.40.420:FF:000012">
    <property type="entry name" value="Monocopper oxidase-like protein"/>
    <property type="match status" value="1"/>
</dbReference>
<dbReference type="GO" id="GO:0016491">
    <property type="term" value="F:oxidoreductase activity"/>
    <property type="evidence" value="ECO:0007669"/>
    <property type="project" value="InterPro"/>
</dbReference>
<accession>A0A7N0TNG0</accession>
<dbReference type="SUPFAM" id="SSF49503">
    <property type="entry name" value="Cupredoxins"/>
    <property type="match status" value="3"/>
</dbReference>
<dbReference type="CDD" id="cd13846">
    <property type="entry name" value="CuRO_1_AAO_like_1"/>
    <property type="match status" value="1"/>
</dbReference>
<name>A0A7N0TNG0_KALFE</name>
<dbReference type="InterPro" id="IPR034273">
    <property type="entry name" value="CuRO_1_AAO-like"/>
</dbReference>
<organism evidence="7 8">
    <name type="scientific">Kalanchoe fedtschenkoi</name>
    <name type="common">Lavender scallops</name>
    <name type="synonym">South American air plant</name>
    <dbReference type="NCBI Taxonomy" id="63787"/>
    <lineage>
        <taxon>Eukaryota</taxon>
        <taxon>Viridiplantae</taxon>
        <taxon>Streptophyta</taxon>
        <taxon>Embryophyta</taxon>
        <taxon>Tracheophyta</taxon>
        <taxon>Spermatophyta</taxon>
        <taxon>Magnoliopsida</taxon>
        <taxon>eudicotyledons</taxon>
        <taxon>Gunneridae</taxon>
        <taxon>Pentapetalae</taxon>
        <taxon>Saxifragales</taxon>
        <taxon>Crassulaceae</taxon>
        <taxon>Kalanchoe</taxon>
    </lineage>
</organism>
<evidence type="ECO:0000256" key="1">
    <source>
        <dbReference type="ARBA" id="ARBA00010609"/>
    </source>
</evidence>
<dbReference type="Pfam" id="PF07732">
    <property type="entry name" value="Cu-oxidase_3"/>
    <property type="match status" value="1"/>
</dbReference>
<dbReference type="InterPro" id="IPR001117">
    <property type="entry name" value="Cu-oxidase_2nd"/>
</dbReference>
<protein>
    <submittedName>
        <fullName evidence="7">Uncharacterized protein</fullName>
    </submittedName>
</protein>
<evidence type="ECO:0000313" key="8">
    <source>
        <dbReference type="Proteomes" id="UP000594263"/>
    </source>
</evidence>
<evidence type="ECO:0000259" key="5">
    <source>
        <dbReference type="Pfam" id="PF07731"/>
    </source>
</evidence>
<dbReference type="PANTHER" id="PTHR11709:SF469">
    <property type="entry name" value="L-ASCORBATE OXIDASE HOMOLOG"/>
    <property type="match status" value="1"/>
</dbReference>
<dbReference type="Gene3D" id="2.60.40.420">
    <property type="entry name" value="Cupredoxins - blue copper proteins"/>
    <property type="match status" value="3"/>
</dbReference>
<evidence type="ECO:0000259" key="6">
    <source>
        <dbReference type="Pfam" id="PF07732"/>
    </source>
</evidence>
<dbReference type="Pfam" id="PF00394">
    <property type="entry name" value="Cu-oxidase"/>
    <property type="match status" value="1"/>
</dbReference>
<sequence>MPLNLAALVCFLGVFATVGAEDPYRFFTWNVTYGVIYPLGVPQQGILINGQFPGPDIYSVTNDNLIINVFNSLPEPFLISWNGVQQRRNSYQDGVYGTTCPIPPGKNFTYTLQVKDQIGSFYYFPSLAFHKAAGGFGGIRILSRPRIPVPFDEPANDYTVLIGDWYKANHTALKKTLDNGHKLPFPDAVLINGRSSGASFTVEQGKTYRFRISNVGLQNSLNFRIQGHKMKLVEVEGTHTMQTTFSSIDVHVGQSYSVLVTADQPAQDFYIVASTRFTSKVLTTNGTLRYSNSAGPVSGQLPGGPTIQVDWSLNQARAIRTNLTASGPRPNPQGSYHYGMINTSRTIRLSSSHGQINRKQRYGINSVSFIPADTPLKIADYFNISGVFRVGSISDKPTGGGLYLDTSVMGADFRAFVEIIFENPENIIQSYHIDGYQFWVVAMDGGTWTEASRSQYNLHDAVARSTTQVYPKSWTAILVALDNVGMWNVRSEFWARQYLGQQFYLRVYSPVGSIRDEYPIPRNALLCGRAARRRTRSL</sequence>
<keyword evidence="8" id="KW-1185">Reference proteome</keyword>
<dbReference type="OMA" id="FWAREYL"/>
<dbReference type="AlphaFoldDB" id="A0A7N0TNG0"/>
<feature type="signal peptide" evidence="3">
    <location>
        <begin position="1"/>
        <end position="20"/>
    </location>
</feature>
<dbReference type="InterPro" id="IPR011706">
    <property type="entry name" value="Cu-oxidase_C"/>
</dbReference>
<dbReference type="FunFam" id="2.60.40.420:FF:000016">
    <property type="entry name" value="Monocopper oxidase-like protein"/>
    <property type="match status" value="1"/>
</dbReference>
<evidence type="ECO:0000259" key="4">
    <source>
        <dbReference type="Pfam" id="PF00394"/>
    </source>
</evidence>
<dbReference type="InterPro" id="IPR045087">
    <property type="entry name" value="Cu-oxidase_fam"/>
</dbReference>
<keyword evidence="3" id="KW-0732">Signal</keyword>
<evidence type="ECO:0000256" key="3">
    <source>
        <dbReference type="SAM" id="SignalP"/>
    </source>
</evidence>
<dbReference type="Gramene" id="Kaladp0040s0610.1.v1.1">
    <property type="protein sequence ID" value="Kaladp0040s0610.1.v1.1"/>
    <property type="gene ID" value="Kaladp0040s0610.v1.1"/>
</dbReference>
<dbReference type="GO" id="GO:0005507">
    <property type="term" value="F:copper ion binding"/>
    <property type="evidence" value="ECO:0007669"/>
    <property type="project" value="InterPro"/>
</dbReference>
<dbReference type="Proteomes" id="UP000594263">
    <property type="component" value="Unplaced"/>
</dbReference>
<dbReference type="PANTHER" id="PTHR11709">
    <property type="entry name" value="MULTI-COPPER OXIDASE"/>
    <property type="match status" value="1"/>
</dbReference>
<proteinExistence type="inferred from homology"/>
<dbReference type="InterPro" id="IPR011707">
    <property type="entry name" value="Cu-oxidase-like_N"/>
</dbReference>
<evidence type="ECO:0000313" key="7">
    <source>
        <dbReference type="EnsemblPlants" id="Kaladp0040s0610.1.v1.1"/>
    </source>
</evidence>
<reference evidence="7" key="1">
    <citation type="submission" date="2021-01" db="UniProtKB">
        <authorList>
            <consortium name="EnsemblPlants"/>
        </authorList>
    </citation>
    <scope>IDENTIFICATION</scope>
</reference>
<evidence type="ECO:0000256" key="2">
    <source>
        <dbReference type="ARBA" id="ARBA00023180"/>
    </source>
</evidence>
<dbReference type="InterPro" id="IPR008972">
    <property type="entry name" value="Cupredoxin"/>
</dbReference>
<dbReference type="EnsemblPlants" id="Kaladp0040s0610.1.v1.1">
    <property type="protein sequence ID" value="Kaladp0040s0610.1.v1.1"/>
    <property type="gene ID" value="Kaladp0040s0610.v1.1"/>
</dbReference>
<dbReference type="Pfam" id="PF07731">
    <property type="entry name" value="Cu-oxidase_2"/>
    <property type="match status" value="1"/>
</dbReference>
<feature type="chain" id="PRO_5029675528" evidence="3">
    <location>
        <begin position="21"/>
        <end position="538"/>
    </location>
</feature>
<feature type="domain" description="Plastocyanin-like" evidence="5">
    <location>
        <begin position="373"/>
        <end position="510"/>
    </location>
</feature>
<keyword evidence="2" id="KW-0325">Glycoprotein</keyword>
<feature type="domain" description="Plastocyanin-like" evidence="6">
    <location>
        <begin position="31"/>
        <end position="144"/>
    </location>
</feature>
<feature type="domain" description="Plastocyanin-like" evidence="4">
    <location>
        <begin position="157"/>
        <end position="292"/>
    </location>
</feature>